<comment type="caution">
    <text evidence="2">The sequence shown here is derived from an EMBL/GenBank/DDBJ whole genome shotgun (WGS) entry which is preliminary data.</text>
</comment>
<dbReference type="PANTHER" id="PTHR35098">
    <property type="entry name" value="EXPRESSED PROTEIN"/>
    <property type="match status" value="1"/>
</dbReference>
<protein>
    <recommendedName>
        <fullName evidence="4">Nodulin-related protein 1</fullName>
    </recommendedName>
</protein>
<dbReference type="InterPro" id="IPR040294">
    <property type="entry name" value="Nodulin-rel_1/2"/>
</dbReference>
<feature type="compositionally biased region" description="Gly residues" evidence="1">
    <location>
        <begin position="136"/>
        <end position="149"/>
    </location>
</feature>
<feature type="compositionally biased region" description="Gly residues" evidence="1">
    <location>
        <begin position="93"/>
        <end position="120"/>
    </location>
</feature>
<sequence length="162" mass="16106">MDHQRTKPISNSDLMSSAKILADAAKSALSHESEKIDKAAVATATANVLGAAKKYGKLEEKSYGKYVDKAETYLHSYHSSSSPAAATTAAHGGHNGGYSGGGGHGHSSSGGGGGGSGGAGEYKKLAQGLLKKGEHGGGNGHSGGGGGSGDYIKLAQSLLKKH</sequence>
<evidence type="ECO:0000313" key="2">
    <source>
        <dbReference type="EMBL" id="KAK9750709.1"/>
    </source>
</evidence>
<evidence type="ECO:0008006" key="4">
    <source>
        <dbReference type="Google" id="ProtNLM"/>
    </source>
</evidence>
<reference evidence="2" key="1">
    <citation type="submission" date="2024-03" db="EMBL/GenBank/DDBJ databases">
        <title>WGS assembly of Saponaria officinalis var. Norfolk2.</title>
        <authorList>
            <person name="Jenkins J."/>
            <person name="Shu S."/>
            <person name="Grimwood J."/>
            <person name="Barry K."/>
            <person name="Goodstein D."/>
            <person name="Schmutz J."/>
            <person name="Leebens-Mack J."/>
            <person name="Osbourn A."/>
        </authorList>
    </citation>
    <scope>NUCLEOTIDE SEQUENCE [LARGE SCALE GENOMIC DNA]</scope>
    <source>
        <strain evidence="2">JIC</strain>
    </source>
</reference>
<evidence type="ECO:0000313" key="3">
    <source>
        <dbReference type="Proteomes" id="UP001443914"/>
    </source>
</evidence>
<feature type="compositionally biased region" description="Low complexity" evidence="1">
    <location>
        <begin position="77"/>
        <end position="92"/>
    </location>
</feature>
<proteinExistence type="predicted"/>
<dbReference type="GO" id="GO:0009408">
    <property type="term" value="P:response to heat"/>
    <property type="evidence" value="ECO:0007669"/>
    <property type="project" value="InterPro"/>
</dbReference>
<dbReference type="GO" id="GO:0010115">
    <property type="term" value="P:regulation of abscisic acid biosynthetic process"/>
    <property type="evidence" value="ECO:0007669"/>
    <property type="project" value="InterPro"/>
</dbReference>
<dbReference type="PANTHER" id="PTHR35098:SF1">
    <property type="entry name" value="NODULIN-RELATED PROTEIN 2"/>
    <property type="match status" value="1"/>
</dbReference>
<dbReference type="Proteomes" id="UP001443914">
    <property type="component" value="Unassembled WGS sequence"/>
</dbReference>
<dbReference type="EMBL" id="JBDFQZ010000002">
    <property type="protein sequence ID" value="KAK9750709.1"/>
    <property type="molecule type" value="Genomic_DNA"/>
</dbReference>
<feature type="region of interest" description="Disordered" evidence="1">
    <location>
        <begin position="77"/>
        <end position="151"/>
    </location>
</feature>
<gene>
    <name evidence="2" type="ORF">RND81_02G215800</name>
</gene>
<organism evidence="2 3">
    <name type="scientific">Saponaria officinalis</name>
    <name type="common">Common soapwort</name>
    <name type="synonym">Lychnis saponaria</name>
    <dbReference type="NCBI Taxonomy" id="3572"/>
    <lineage>
        <taxon>Eukaryota</taxon>
        <taxon>Viridiplantae</taxon>
        <taxon>Streptophyta</taxon>
        <taxon>Embryophyta</taxon>
        <taxon>Tracheophyta</taxon>
        <taxon>Spermatophyta</taxon>
        <taxon>Magnoliopsida</taxon>
        <taxon>eudicotyledons</taxon>
        <taxon>Gunneridae</taxon>
        <taxon>Pentapetalae</taxon>
        <taxon>Caryophyllales</taxon>
        <taxon>Caryophyllaceae</taxon>
        <taxon>Caryophylleae</taxon>
        <taxon>Saponaria</taxon>
    </lineage>
</organism>
<evidence type="ECO:0000256" key="1">
    <source>
        <dbReference type="SAM" id="MobiDB-lite"/>
    </source>
</evidence>
<keyword evidence="3" id="KW-1185">Reference proteome</keyword>
<dbReference type="AlphaFoldDB" id="A0AAW1MN50"/>
<accession>A0AAW1MN50</accession>
<name>A0AAW1MN50_SAPOF</name>